<feature type="region of interest" description="Disordered" evidence="2">
    <location>
        <begin position="221"/>
        <end position="306"/>
    </location>
</feature>
<dbReference type="GO" id="GO:0005509">
    <property type="term" value="F:calcium ion binding"/>
    <property type="evidence" value="ECO:0007669"/>
    <property type="project" value="InterPro"/>
</dbReference>
<dbReference type="Gene3D" id="1.10.238.10">
    <property type="entry name" value="EF-hand"/>
    <property type="match status" value="1"/>
</dbReference>
<gene>
    <name evidence="5" type="primary">FKBP70</name>
    <name evidence="5" type="ORF">SNAT2548_LOCUS2385</name>
</gene>
<dbReference type="InterPro" id="IPR002048">
    <property type="entry name" value="EF_hand_dom"/>
</dbReference>
<dbReference type="SUPFAM" id="SSF47473">
    <property type="entry name" value="EF-hand"/>
    <property type="match status" value="1"/>
</dbReference>
<keyword evidence="3" id="KW-1133">Transmembrane helix</keyword>
<dbReference type="Pfam" id="PF13499">
    <property type="entry name" value="EF-hand_7"/>
    <property type="match status" value="1"/>
</dbReference>
<dbReference type="Proteomes" id="UP000604046">
    <property type="component" value="Unassembled WGS sequence"/>
</dbReference>
<dbReference type="OrthoDB" id="436634at2759"/>
<feature type="compositionally biased region" description="Pro residues" evidence="2">
    <location>
        <begin position="293"/>
        <end position="304"/>
    </location>
</feature>
<sequence>MSVAYWGPWQSVPRFTTYAVCTICTEIYSTLVAALAVAQLPCNASPLAGVLLYCVGLFVAVARAYCAVLALRLQDELSWVCRRPRLKSRGAVSQQPAQPGQPGQPAPGGEAWDARGGAQPRPLMEEKRPGLWGLGFLQRDIVEDTVRDFNEPDEGDPSKAPLACPFLPDFVCPVLRRRLVGRRILAVGSSSDAILRDRRCQARVRGKLRLNIPFNAALAALRSDDNENQQPSNEGEDPLLTISPDRKLHLDSDFGETQSNQNSPTNLQRKAPRKLEDFPPRKRKPKVAQAVIMPPPPPPMPVKEPPTISSEVAQALRFLLGKDEGSPASAPSNKTSSRHGSKERLASSAAGPRDRRASTRSTLGSERRGSNLAVPAHRGSAMGSNLGRRSSAGSCARSSVSASPGGRPRMSSSRISIDSDLASLASSGDRRNSGERRLSKRRLGPLRLGSSLARSDADRNGPRLQKVESVISEAKSEAWLARELGIPIYVLQQSLTIFKKYCSDYDGTNLFSVQFDMRNFAAVLCEMTGVDSTEQLETRFVSEAFRQADFTKSGGVTCKEFALWFAAFGFSNYLCVTKEDLPYRGLARKLGIDVLQLERYKETFDRYDEDGSGAIDMEEFECVLHDFLKVPPGHHLSRERIMVLWRDADQEAKGELDLESFCRFCQRRFEKDSGSEISFSDYYRSIRRIPSAPSFV</sequence>
<accession>A0A812I346</accession>
<feature type="compositionally biased region" description="Low complexity" evidence="2">
    <location>
        <begin position="94"/>
        <end position="109"/>
    </location>
</feature>
<feature type="domain" description="EF-hand" evidence="4">
    <location>
        <begin position="595"/>
        <end position="630"/>
    </location>
</feature>
<dbReference type="EMBL" id="CAJNDS010000136">
    <property type="protein sequence ID" value="CAE6968907.1"/>
    <property type="molecule type" value="Genomic_DNA"/>
</dbReference>
<dbReference type="AlphaFoldDB" id="A0A812I346"/>
<dbReference type="PROSITE" id="PS00018">
    <property type="entry name" value="EF_HAND_1"/>
    <property type="match status" value="1"/>
</dbReference>
<evidence type="ECO:0000256" key="2">
    <source>
        <dbReference type="SAM" id="MobiDB-lite"/>
    </source>
</evidence>
<keyword evidence="3" id="KW-0812">Transmembrane</keyword>
<comment type="caution">
    <text evidence="5">The sequence shown here is derived from an EMBL/GenBank/DDBJ whole genome shotgun (WGS) entry which is preliminary data.</text>
</comment>
<name>A0A812I346_9DINO</name>
<protein>
    <submittedName>
        <fullName evidence="5">FKBP70 protein</fullName>
    </submittedName>
</protein>
<feature type="transmembrane region" description="Helical" evidence="3">
    <location>
        <begin position="50"/>
        <end position="73"/>
    </location>
</feature>
<feature type="region of interest" description="Disordered" evidence="2">
    <location>
        <begin position="322"/>
        <end position="441"/>
    </location>
</feature>
<evidence type="ECO:0000259" key="4">
    <source>
        <dbReference type="PROSITE" id="PS50222"/>
    </source>
</evidence>
<feature type="compositionally biased region" description="Polar residues" evidence="2">
    <location>
        <begin position="255"/>
        <end position="268"/>
    </location>
</feature>
<feature type="compositionally biased region" description="Basic and acidic residues" evidence="2">
    <location>
        <begin position="428"/>
        <end position="437"/>
    </location>
</feature>
<feature type="compositionally biased region" description="Low complexity" evidence="2">
    <location>
        <begin position="387"/>
        <end position="427"/>
    </location>
</feature>
<keyword evidence="6" id="KW-1185">Reference proteome</keyword>
<evidence type="ECO:0000313" key="6">
    <source>
        <dbReference type="Proteomes" id="UP000604046"/>
    </source>
</evidence>
<evidence type="ECO:0000313" key="5">
    <source>
        <dbReference type="EMBL" id="CAE6968907.1"/>
    </source>
</evidence>
<proteinExistence type="predicted"/>
<dbReference type="InterPro" id="IPR018247">
    <property type="entry name" value="EF_Hand_1_Ca_BS"/>
</dbReference>
<dbReference type="PROSITE" id="PS50222">
    <property type="entry name" value="EF_HAND_2"/>
    <property type="match status" value="2"/>
</dbReference>
<feature type="region of interest" description="Disordered" evidence="2">
    <location>
        <begin position="90"/>
        <end position="121"/>
    </location>
</feature>
<feature type="domain" description="EF-hand" evidence="4">
    <location>
        <begin position="536"/>
        <end position="571"/>
    </location>
</feature>
<evidence type="ECO:0000256" key="3">
    <source>
        <dbReference type="SAM" id="Phobius"/>
    </source>
</evidence>
<keyword evidence="3" id="KW-0472">Membrane</keyword>
<evidence type="ECO:0000256" key="1">
    <source>
        <dbReference type="ARBA" id="ARBA00022837"/>
    </source>
</evidence>
<organism evidence="5 6">
    <name type="scientific">Symbiodinium natans</name>
    <dbReference type="NCBI Taxonomy" id="878477"/>
    <lineage>
        <taxon>Eukaryota</taxon>
        <taxon>Sar</taxon>
        <taxon>Alveolata</taxon>
        <taxon>Dinophyceae</taxon>
        <taxon>Suessiales</taxon>
        <taxon>Symbiodiniaceae</taxon>
        <taxon>Symbiodinium</taxon>
    </lineage>
</organism>
<reference evidence="5" key="1">
    <citation type="submission" date="2021-02" db="EMBL/GenBank/DDBJ databases">
        <authorList>
            <person name="Dougan E. K."/>
            <person name="Rhodes N."/>
            <person name="Thang M."/>
            <person name="Chan C."/>
        </authorList>
    </citation>
    <scope>NUCLEOTIDE SEQUENCE</scope>
</reference>
<keyword evidence="1" id="KW-0106">Calcium</keyword>
<feature type="transmembrane region" description="Helical" evidence="3">
    <location>
        <begin position="15"/>
        <end position="38"/>
    </location>
</feature>
<dbReference type="InterPro" id="IPR011992">
    <property type="entry name" value="EF-hand-dom_pair"/>
</dbReference>
<dbReference type="SMART" id="SM00054">
    <property type="entry name" value="EFh"/>
    <property type="match status" value="3"/>
</dbReference>